<feature type="transmembrane region" description="Helical" evidence="1">
    <location>
        <begin position="110"/>
        <end position="128"/>
    </location>
</feature>
<keyword evidence="3" id="KW-1185">Reference proteome</keyword>
<keyword evidence="1" id="KW-0472">Membrane</keyword>
<feature type="transmembrane region" description="Helical" evidence="1">
    <location>
        <begin position="163"/>
        <end position="184"/>
    </location>
</feature>
<evidence type="ECO:0000313" key="2">
    <source>
        <dbReference type="EMBL" id="KAJ4455988.1"/>
    </source>
</evidence>
<gene>
    <name evidence="2" type="ORF">PAPYR_8953</name>
</gene>
<sequence length="490" mass="52166">MAIPDREEISRKGKVPIIGQVGSMAERNWFRLVPFMKLPNTFFFNVGLWWTVAVASHVIWGFAPIISRYIQVIALLPGSATNGFGYAVNCAITYAITWKRFDKTIFKNKWAISYACAACFRSICNILAARFARALYNQLALLSAPFFSAFLARYLEKRPLPRYTILCSCACLAGAGVIILGPVLDGSQSLSITGDDILGMAIAVVSSFLLACTITLLSRFSQYNTDCTYVLQGLITAPLSVAASPLLGEDWRPYGTAGFWGWFLFGVYVVFLFLCNGTQMMAVRHIGSANVSTMLPSRLVFTVIGAWMILGEAVTSWVQYLGICIVMGALGAYLYVQARDSKRAAAAAAGGVPVDAIPLSSVNVPVDLSPPGNAALTPGMSPPVVEGVAMPPAVATGVAMPPMLTSPGYQSVCVPEYDQKGEYQSPAVMEAGVVSTGPSPVMPVYQSPLVEQTGAPTAPPPPSLFAVPNVPVEVAGTGAPTAPGGYQPMR</sequence>
<feature type="transmembrane region" description="Helical" evidence="1">
    <location>
        <begin position="134"/>
        <end position="151"/>
    </location>
</feature>
<feature type="transmembrane region" description="Helical" evidence="1">
    <location>
        <begin position="42"/>
        <end position="63"/>
    </location>
</feature>
<comment type="caution">
    <text evidence="2">The sequence shown here is derived from an EMBL/GenBank/DDBJ whole genome shotgun (WGS) entry which is preliminary data.</text>
</comment>
<name>A0ABQ8UD43_9EUKA</name>
<feature type="transmembrane region" description="Helical" evidence="1">
    <location>
        <begin position="229"/>
        <end position="247"/>
    </location>
</feature>
<dbReference type="EMBL" id="JAPMOS010000086">
    <property type="protein sequence ID" value="KAJ4455988.1"/>
    <property type="molecule type" value="Genomic_DNA"/>
</dbReference>
<organism evidence="2 3">
    <name type="scientific">Paratrimastix pyriformis</name>
    <dbReference type="NCBI Taxonomy" id="342808"/>
    <lineage>
        <taxon>Eukaryota</taxon>
        <taxon>Metamonada</taxon>
        <taxon>Preaxostyla</taxon>
        <taxon>Paratrimastigidae</taxon>
        <taxon>Paratrimastix</taxon>
    </lineage>
</organism>
<feature type="transmembrane region" description="Helical" evidence="1">
    <location>
        <begin position="259"/>
        <end position="277"/>
    </location>
</feature>
<accession>A0ABQ8UD43</accession>
<keyword evidence="1" id="KW-0812">Transmembrane</keyword>
<keyword evidence="1" id="KW-1133">Transmembrane helix</keyword>
<feature type="transmembrane region" description="Helical" evidence="1">
    <location>
        <begin position="289"/>
        <end position="311"/>
    </location>
</feature>
<protein>
    <submittedName>
        <fullName evidence="2">EamA family transporter</fullName>
    </submittedName>
</protein>
<reference evidence="2" key="1">
    <citation type="journal article" date="2022" name="bioRxiv">
        <title>Genomics of Preaxostyla Flagellates Illuminates Evolutionary Transitions and the Path Towards Mitochondrial Loss.</title>
        <authorList>
            <person name="Novak L.V.F."/>
            <person name="Treitli S.C."/>
            <person name="Pyrih J."/>
            <person name="Halakuc P."/>
            <person name="Pipaliya S.V."/>
            <person name="Vacek V."/>
            <person name="Brzon O."/>
            <person name="Soukal P."/>
            <person name="Eme L."/>
            <person name="Dacks J.B."/>
            <person name="Karnkowska A."/>
            <person name="Elias M."/>
            <person name="Hampl V."/>
        </authorList>
    </citation>
    <scope>NUCLEOTIDE SEQUENCE</scope>
    <source>
        <strain evidence="2">RCP-MX</strain>
    </source>
</reference>
<feature type="transmembrane region" description="Helical" evidence="1">
    <location>
        <begin position="69"/>
        <end position="98"/>
    </location>
</feature>
<evidence type="ECO:0000313" key="3">
    <source>
        <dbReference type="Proteomes" id="UP001141327"/>
    </source>
</evidence>
<dbReference type="Proteomes" id="UP001141327">
    <property type="component" value="Unassembled WGS sequence"/>
</dbReference>
<proteinExistence type="predicted"/>
<feature type="transmembrane region" description="Helical" evidence="1">
    <location>
        <begin position="196"/>
        <end position="217"/>
    </location>
</feature>
<dbReference type="SUPFAM" id="SSF103481">
    <property type="entry name" value="Multidrug resistance efflux transporter EmrE"/>
    <property type="match status" value="1"/>
</dbReference>
<evidence type="ECO:0000256" key="1">
    <source>
        <dbReference type="SAM" id="Phobius"/>
    </source>
</evidence>
<feature type="transmembrane region" description="Helical" evidence="1">
    <location>
        <begin position="317"/>
        <end position="336"/>
    </location>
</feature>
<dbReference type="InterPro" id="IPR037185">
    <property type="entry name" value="EmrE-like"/>
</dbReference>